<evidence type="ECO:0000259" key="1">
    <source>
        <dbReference type="PROSITE" id="PS50235"/>
    </source>
</evidence>
<sequence>MYYSSLSSQNNISSDTYYGIYTHSDHIKSRLEFLEFIFYKLKFRKHLRTEEVKKLWDRFVNNPLCDSDSMAFFKSINNGIQFGPLVNNHARVFECLFLDSNFFKIDDLNVLAFKAFKLFLFKANSEIALEIHNDKFRYVKNSNITGIEILFDIYFKSEKKTADRAMKLIKLILTSYSPELTNSASDLFSGIVNVFLCESQLFIYYHRRSLDLLIYLLDIEENEEETSSYHVFYNNKWFEIQSPSKLKVRYLRKLIAKKFSIPLGEVCLKIDENIFFHHNDSKIIKLFKDKPIKLVETFYKLYEYEDTINAIANCSSFLTQVYHKYIQDENLLDGAWYFLSKIPLSDTINRYLSELNPELKNIFYENPQVFLHSLITIEKKLDDPIWNKEFKEYFLENILLPMFVHMIVKNKCRILIKQNEIFIRVLSGFDISENFAKDVLIGILNIITYITPYVQKLNNATLFINRIKTIIENLLQNHKEICVDIFKTHGEQLLNYLIHNIITDNTHDNYFRRLVVILLIVIKNGNIYDTIIPFMSNCQELALTSSKSNHFWVLYSKICETFDQNLEFLTDNIFPGNHALILSLKEESYREKNYCLWGLLKINTIIAERGKIKAENIKDVAFNLLFSNNYNPSKFSCKNIETRKAAYEYFMILCKNSSEFIPSVGEFLDKNFYQTLIWRNNNFNNWNISISEFLKEKPSHGFVGLQNLGCTCYINSLFQQLFMIPSFSASLLKADLKEPSSPIYHLKRIFSLLKKSKAPYISPKRFCYSYKDFDGQFLNPNEQMDVFEFYSRLIEKLDYELKSTSEHKLIQEHFAGTLVVEMISKQCNHRKERNEYMLSIQLDVKNKSGLIESLKSFTSGEVMQGENAYFCEECKKKVNTIMRSSIKYLPNYLVFALGRFEFNYDTMTRKKIDDRFEFPFDIDMKEFTTEYLNRSSLSNFNYYNYQLKGVIIHHGLAEQGHYYSFIRHEEHWYEFNDTNITLSTEEEVRTAGFGKFKSSHSVPTAYILIYERPIKYKPNNCFEVIDLPVLKNMDQVDMNYIQKKKIRYWAKKIALAEDFINFNKSLLYRNLFGIIHTIKFFLTILLRIEGMNEVKALFFNHILEHIDEESIFLILSIITSENGLKEFFFFNPNNHSRKIINILVKKCIDLIDKDTAVIYFIQYLRFTKYVDRKNSVFYVNYLDVLLHFADKLPEFCKEKGIGNSVINLILNNPNETFPFSDSEIQNNLWYYQSDYKIKYQRCSDNHSTSIYPAFKYITIHAKDISENYIECIKSFNCIDWLYNFNDSRHTLRAFASMYCKLFEDEIEISVNFCLYILKKYSECQREYKNQYLNTFSLFIKHHKHKSEIVKLILAYYLTLMPENNINEIESYLNHLFIILKGIDYNYIKDSFPDHAINNISNIIEANTNYESNGNLCENPRFVNFMIKLLCIKEHTNYDDFYYETDLYDHNVDRGKIINVWDHGRQKWVKVKVKDCYDYELLLVEESFGDGKNITFKDITYDEVYPIQED</sequence>
<dbReference type="GO" id="GO:0004843">
    <property type="term" value="F:cysteine-type deubiquitinase activity"/>
    <property type="evidence" value="ECO:0007669"/>
    <property type="project" value="InterPro"/>
</dbReference>
<evidence type="ECO:0000313" key="2">
    <source>
        <dbReference type="EMBL" id="OMJ94549.1"/>
    </source>
</evidence>
<dbReference type="SUPFAM" id="SSF54001">
    <property type="entry name" value="Cysteine proteinases"/>
    <property type="match status" value="1"/>
</dbReference>
<dbReference type="Proteomes" id="UP000187209">
    <property type="component" value="Unassembled WGS sequence"/>
</dbReference>
<dbReference type="InterPro" id="IPR028889">
    <property type="entry name" value="USP"/>
</dbReference>
<dbReference type="PANTHER" id="PTHR24006:SF827">
    <property type="entry name" value="UBIQUITIN CARBOXYL-TERMINAL HYDROLASE 34"/>
    <property type="match status" value="1"/>
</dbReference>
<dbReference type="InterPro" id="IPR038765">
    <property type="entry name" value="Papain-like_cys_pep_sf"/>
</dbReference>
<dbReference type="PROSITE" id="PS50235">
    <property type="entry name" value="USP_3"/>
    <property type="match status" value="1"/>
</dbReference>
<dbReference type="InterPro" id="IPR018200">
    <property type="entry name" value="USP_CS"/>
</dbReference>
<keyword evidence="3" id="KW-1185">Reference proteome</keyword>
<accession>A0A1R2CZW2</accession>
<dbReference type="InterPro" id="IPR001394">
    <property type="entry name" value="Peptidase_C19_UCH"/>
</dbReference>
<dbReference type="GO" id="GO:0005829">
    <property type="term" value="C:cytosol"/>
    <property type="evidence" value="ECO:0007669"/>
    <property type="project" value="TreeGrafter"/>
</dbReference>
<evidence type="ECO:0000313" key="3">
    <source>
        <dbReference type="Proteomes" id="UP000187209"/>
    </source>
</evidence>
<gene>
    <name evidence="2" type="ORF">SteCoe_2188</name>
</gene>
<comment type="caution">
    <text evidence="2">The sequence shown here is derived from an EMBL/GenBank/DDBJ whole genome shotgun (WGS) entry which is preliminary data.</text>
</comment>
<dbReference type="GO" id="GO:0005634">
    <property type="term" value="C:nucleus"/>
    <property type="evidence" value="ECO:0007669"/>
    <property type="project" value="TreeGrafter"/>
</dbReference>
<dbReference type="GO" id="GO:0016579">
    <property type="term" value="P:protein deubiquitination"/>
    <property type="evidence" value="ECO:0007669"/>
    <property type="project" value="InterPro"/>
</dbReference>
<dbReference type="Gene3D" id="3.90.70.10">
    <property type="entry name" value="Cysteine proteinases"/>
    <property type="match status" value="1"/>
</dbReference>
<dbReference type="EMBL" id="MPUH01000024">
    <property type="protein sequence ID" value="OMJ94549.1"/>
    <property type="molecule type" value="Genomic_DNA"/>
</dbReference>
<dbReference type="PANTHER" id="PTHR24006">
    <property type="entry name" value="UBIQUITIN CARBOXYL-TERMINAL HYDROLASE"/>
    <property type="match status" value="1"/>
</dbReference>
<dbReference type="FunFam" id="3.90.70.10:FF:000022">
    <property type="entry name" value="Ubiquitin carboxyl-terminal hydrolase 24"/>
    <property type="match status" value="1"/>
</dbReference>
<feature type="domain" description="USP" evidence="1">
    <location>
        <begin position="703"/>
        <end position="1013"/>
    </location>
</feature>
<dbReference type="InterPro" id="IPR050164">
    <property type="entry name" value="Peptidase_C19"/>
</dbReference>
<organism evidence="2 3">
    <name type="scientific">Stentor coeruleus</name>
    <dbReference type="NCBI Taxonomy" id="5963"/>
    <lineage>
        <taxon>Eukaryota</taxon>
        <taxon>Sar</taxon>
        <taxon>Alveolata</taxon>
        <taxon>Ciliophora</taxon>
        <taxon>Postciliodesmatophora</taxon>
        <taxon>Heterotrichea</taxon>
        <taxon>Heterotrichida</taxon>
        <taxon>Stentoridae</taxon>
        <taxon>Stentor</taxon>
    </lineage>
</organism>
<reference evidence="2 3" key="1">
    <citation type="submission" date="2016-11" db="EMBL/GenBank/DDBJ databases">
        <title>The macronuclear genome of Stentor coeruleus: a giant cell with tiny introns.</title>
        <authorList>
            <person name="Slabodnick M."/>
            <person name="Ruby J.G."/>
            <person name="Reiff S.B."/>
            <person name="Swart E.C."/>
            <person name="Gosai S."/>
            <person name="Prabakaran S."/>
            <person name="Witkowska E."/>
            <person name="Larue G.E."/>
            <person name="Fisher S."/>
            <person name="Freeman R.M."/>
            <person name="Gunawardena J."/>
            <person name="Chu W."/>
            <person name="Stover N.A."/>
            <person name="Gregory B.D."/>
            <person name="Nowacki M."/>
            <person name="Derisi J."/>
            <person name="Roy S.W."/>
            <person name="Marshall W.F."/>
            <person name="Sood P."/>
        </authorList>
    </citation>
    <scope>NUCLEOTIDE SEQUENCE [LARGE SCALE GENOMIC DNA]</scope>
    <source>
        <strain evidence="2">WM001</strain>
    </source>
</reference>
<dbReference type="OrthoDB" id="289038at2759"/>
<proteinExistence type="predicted"/>
<protein>
    <recommendedName>
        <fullName evidence="1">USP domain-containing protein</fullName>
    </recommendedName>
</protein>
<dbReference type="PROSITE" id="PS00973">
    <property type="entry name" value="USP_2"/>
    <property type="match status" value="1"/>
</dbReference>
<name>A0A1R2CZW2_9CILI</name>
<dbReference type="Pfam" id="PF00443">
    <property type="entry name" value="UCH"/>
    <property type="match status" value="1"/>
</dbReference>